<dbReference type="InterPro" id="IPR021109">
    <property type="entry name" value="Peptidase_aspartic_dom_sf"/>
</dbReference>
<gene>
    <name evidence="12" type="ORF">B0H16DRAFT_1661608</name>
</gene>
<reference evidence="12" key="1">
    <citation type="submission" date="2023-03" db="EMBL/GenBank/DDBJ databases">
        <title>Massive genome expansion in bonnet fungi (Mycena s.s.) driven by repeated elements and novel gene families across ecological guilds.</title>
        <authorList>
            <consortium name="Lawrence Berkeley National Laboratory"/>
            <person name="Harder C.B."/>
            <person name="Miyauchi S."/>
            <person name="Viragh M."/>
            <person name="Kuo A."/>
            <person name="Thoen E."/>
            <person name="Andreopoulos B."/>
            <person name="Lu D."/>
            <person name="Skrede I."/>
            <person name="Drula E."/>
            <person name="Henrissat B."/>
            <person name="Morin E."/>
            <person name="Kohler A."/>
            <person name="Barry K."/>
            <person name="LaButti K."/>
            <person name="Morin E."/>
            <person name="Salamov A."/>
            <person name="Lipzen A."/>
            <person name="Mereny Z."/>
            <person name="Hegedus B."/>
            <person name="Baldrian P."/>
            <person name="Stursova M."/>
            <person name="Weitz H."/>
            <person name="Taylor A."/>
            <person name="Grigoriev I.V."/>
            <person name="Nagy L.G."/>
            <person name="Martin F."/>
            <person name="Kauserud H."/>
        </authorList>
    </citation>
    <scope>NUCLEOTIDE SEQUENCE</scope>
    <source>
        <strain evidence="12">CBHHK182m</strain>
    </source>
</reference>
<evidence type="ECO:0000256" key="3">
    <source>
        <dbReference type="ARBA" id="ARBA00022750"/>
    </source>
</evidence>
<dbReference type="PANTHER" id="PTHR47966">
    <property type="entry name" value="BETA-SITE APP-CLEAVING ENZYME, ISOFORM A-RELATED"/>
    <property type="match status" value="1"/>
</dbReference>
<dbReference type="InterPro" id="IPR001461">
    <property type="entry name" value="Aspartic_peptidase_A1"/>
</dbReference>
<dbReference type="SUPFAM" id="SSF50630">
    <property type="entry name" value="Acid proteases"/>
    <property type="match status" value="1"/>
</dbReference>
<dbReference type="EMBL" id="JARKIB010000027">
    <property type="protein sequence ID" value="KAJ7764687.1"/>
    <property type="molecule type" value="Genomic_DNA"/>
</dbReference>
<feature type="disulfide bond" evidence="8">
    <location>
        <begin position="101"/>
        <end position="106"/>
    </location>
</feature>
<dbReference type="PROSITE" id="PS51767">
    <property type="entry name" value="PEPTIDASE_A1"/>
    <property type="match status" value="1"/>
</dbReference>
<dbReference type="Proteomes" id="UP001215598">
    <property type="component" value="Unassembled WGS sequence"/>
</dbReference>
<evidence type="ECO:0000259" key="11">
    <source>
        <dbReference type="PROSITE" id="PS51767"/>
    </source>
</evidence>
<keyword evidence="2 9" id="KW-0645">Protease</keyword>
<evidence type="ECO:0000256" key="8">
    <source>
        <dbReference type="PIRSR" id="PIRSR601461-2"/>
    </source>
</evidence>
<keyword evidence="13" id="KW-1185">Reference proteome</keyword>
<dbReference type="FunFam" id="2.40.70.10:FF:000008">
    <property type="entry name" value="Cathepsin D"/>
    <property type="match status" value="1"/>
</dbReference>
<dbReference type="GO" id="GO:0006508">
    <property type="term" value="P:proteolysis"/>
    <property type="evidence" value="ECO:0007669"/>
    <property type="project" value="UniProtKB-KW"/>
</dbReference>
<feature type="active site" evidence="7">
    <location>
        <position position="88"/>
    </location>
</feature>
<evidence type="ECO:0000256" key="7">
    <source>
        <dbReference type="PIRSR" id="PIRSR601461-1"/>
    </source>
</evidence>
<dbReference type="Gene3D" id="2.40.70.10">
    <property type="entry name" value="Acid Proteases"/>
    <property type="match status" value="2"/>
</dbReference>
<keyword evidence="3 9" id="KW-0064">Aspartyl protease</keyword>
<comment type="caution">
    <text evidence="12">The sequence shown here is derived from an EMBL/GenBank/DDBJ whole genome shotgun (WGS) entry which is preliminary data.</text>
</comment>
<evidence type="ECO:0000256" key="6">
    <source>
        <dbReference type="ARBA" id="ARBA00023180"/>
    </source>
</evidence>
<evidence type="ECO:0000313" key="12">
    <source>
        <dbReference type="EMBL" id="KAJ7764687.1"/>
    </source>
</evidence>
<dbReference type="PROSITE" id="PS00141">
    <property type="entry name" value="ASP_PROTEASE"/>
    <property type="match status" value="1"/>
</dbReference>
<dbReference type="InterPro" id="IPR001969">
    <property type="entry name" value="Aspartic_peptidase_AS"/>
</dbReference>
<dbReference type="PANTHER" id="PTHR47966:SF51">
    <property type="entry name" value="BETA-SITE APP-CLEAVING ENZYME, ISOFORM A-RELATED"/>
    <property type="match status" value="1"/>
</dbReference>
<keyword evidence="10" id="KW-0732">Signal</keyword>
<dbReference type="AlphaFoldDB" id="A0AAD7JKD7"/>
<dbReference type="PRINTS" id="PR00792">
    <property type="entry name" value="PEPSIN"/>
</dbReference>
<feature type="signal peptide" evidence="10">
    <location>
        <begin position="1"/>
        <end position="16"/>
    </location>
</feature>
<protein>
    <submittedName>
        <fullName evidence="12">Endopeptidase</fullName>
    </submittedName>
</protein>
<accession>A0AAD7JKD7</accession>
<feature type="domain" description="Peptidase A1" evidence="11">
    <location>
        <begin position="70"/>
        <end position="359"/>
    </location>
</feature>
<keyword evidence="4 9" id="KW-0378">Hydrolase</keyword>
<organism evidence="12 13">
    <name type="scientific">Mycena metata</name>
    <dbReference type="NCBI Taxonomy" id="1033252"/>
    <lineage>
        <taxon>Eukaryota</taxon>
        <taxon>Fungi</taxon>
        <taxon>Dikarya</taxon>
        <taxon>Basidiomycota</taxon>
        <taxon>Agaricomycotina</taxon>
        <taxon>Agaricomycetes</taxon>
        <taxon>Agaricomycetidae</taxon>
        <taxon>Agaricales</taxon>
        <taxon>Marasmiineae</taxon>
        <taxon>Mycenaceae</taxon>
        <taxon>Mycena</taxon>
    </lineage>
</organism>
<evidence type="ECO:0000256" key="9">
    <source>
        <dbReference type="RuleBase" id="RU000454"/>
    </source>
</evidence>
<dbReference type="GO" id="GO:0004190">
    <property type="term" value="F:aspartic-type endopeptidase activity"/>
    <property type="evidence" value="ECO:0007669"/>
    <property type="project" value="UniProtKB-KW"/>
</dbReference>
<comment type="similarity">
    <text evidence="1 9">Belongs to the peptidase A1 family.</text>
</comment>
<name>A0AAD7JKD7_9AGAR</name>
<sequence length="362" mass="39514">MLLNAIFLSLLPLAFAAGLHRLKLYKLPYRGIISDPHLEALYLSQKYATRSADKVGHRGVPLADFMKAQYFVRIRLGSPGRSFKVILDTGSSNLWVPSVKCTSVVCYLHAKYNSNSSTTYEANGTALSIPGLIDGFVSNDLLSIGDLKIAHQDFAEATKKPGFVRAQSFDGILGLAYDSISVRHIIPPFYSMNNAGLLDKPVFSVRLGSSETEGGEATFGGIDDTAFTGQLEYVPVCRTGYWEVEVEGILFGDMELELEDGTGAVLDTAASLINMPTDIAEMLNTQIGATVATLPELSFSFGGKAYPLKGEDYILNIRGICFSAFTGMDIDRPLWILGDVFLRKYYTVYDLGNNTVGFARSK</sequence>
<dbReference type="FunFam" id="2.40.70.10:FF:000002">
    <property type="entry name" value="Vacuolar aspartic proteinase"/>
    <property type="match status" value="1"/>
</dbReference>
<evidence type="ECO:0000256" key="2">
    <source>
        <dbReference type="ARBA" id="ARBA00022670"/>
    </source>
</evidence>
<proteinExistence type="inferred from homology"/>
<keyword evidence="6" id="KW-0325">Glycoprotein</keyword>
<evidence type="ECO:0000256" key="10">
    <source>
        <dbReference type="SAM" id="SignalP"/>
    </source>
</evidence>
<keyword evidence="5 8" id="KW-1015">Disulfide bond</keyword>
<evidence type="ECO:0000256" key="4">
    <source>
        <dbReference type="ARBA" id="ARBA00022801"/>
    </source>
</evidence>
<feature type="active site" evidence="7">
    <location>
        <position position="267"/>
    </location>
</feature>
<dbReference type="Pfam" id="PF00026">
    <property type="entry name" value="Asp"/>
    <property type="match status" value="1"/>
</dbReference>
<feature type="chain" id="PRO_5042013530" evidence="10">
    <location>
        <begin position="17"/>
        <end position="362"/>
    </location>
</feature>
<evidence type="ECO:0000313" key="13">
    <source>
        <dbReference type="Proteomes" id="UP001215598"/>
    </source>
</evidence>
<dbReference type="InterPro" id="IPR033121">
    <property type="entry name" value="PEPTIDASE_A1"/>
</dbReference>
<evidence type="ECO:0000256" key="1">
    <source>
        <dbReference type="ARBA" id="ARBA00007447"/>
    </source>
</evidence>
<evidence type="ECO:0000256" key="5">
    <source>
        <dbReference type="ARBA" id="ARBA00023157"/>
    </source>
</evidence>